<evidence type="ECO:0000313" key="3">
    <source>
        <dbReference type="Proteomes" id="UP000299102"/>
    </source>
</evidence>
<sequence>MRTHTRAHRKWDPDQVEIKDEEQDRDRVGHSVISRYKRPPSVRSVPIPDSAAAFAADIQTVMSVLRVIKSSEIAEFARDIRSSRNNEEKLFVLVKHHHLLVKLESI</sequence>
<comment type="caution">
    <text evidence="2">The sequence shown here is derived from an EMBL/GenBank/DDBJ whole genome shotgun (WGS) entry which is preliminary data.</text>
</comment>
<dbReference type="AlphaFoldDB" id="A0A4C1UXU8"/>
<reference evidence="2 3" key="1">
    <citation type="journal article" date="2019" name="Commun. Biol.">
        <title>The bagworm genome reveals a unique fibroin gene that provides high tensile strength.</title>
        <authorList>
            <person name="Kono N."/>
            <person name="Nakamura H."/>
            <person name="Ohtoshi R."/>
            <person name="Tomita M."/>
            <person name="Numata K."/>
            <person name="Arakawa K."/>
        </authorList>
    </citation>
    <scope>NUCLEOTIDE SEQUENCE [LARGE SCALE GENOMIC DNA]</scope>
</reference>
<name>A0A4C1UXU8_EUMVA</name>
<evidence type="ECO:0000313" key="2">
    <source>
        <dbReference type="EMBL" id="GBP31288.1"/>
    </source>
</evidence>
<dbReference type="Proteomes" id="UP000299102">
    <property type="component" value="Unassembled WGS sequence"/>
</dbReference>
<accession>A0A4C1UXU8</accession>
<gene>
    <name evidence="2" type="ORF">EVAR_31413_1</name>
</gene>
<protein>
    <submittedName>
        <fullName evidence="2">Uncharacterized protein</fullName>
    </submittedName>
</protein>
<evidence type="ECO:0000256" key="1">
    <source>
        <dbReference type="SAM" id="MobiDB-lite"/>
    </source>
</evidence>
<feature type="region of interest" description="Disordered" evidence="1">
    <location>
        <begin position="1"/>
        <end position="35"/>
    </location>
</feature>
<dbReference type="EMBL" id="BGZK01000244">
    <property type="protein sequence ID" value="GBP31288.1"/>
    <property type="molecule type" value="Genomic_DNA"/>
</dbReference>
<proteinExistence type="predicted"/>
<organism evidence="2 3">
    <name type="scientific">Eumeta variegata</name>
    <name type="common">Bagworm moth</name>
    <name type="synonym">Eumeta japonica</name>
    <dbReference type="NCBI Taxonomy" id="151549"/>
    <lineage>
        <taxon>Eukaryota</taxon>
        <taxon>Metazoa</taxon>
        <taxon>Ecdysozoa</taxon>
        <taxon>Arthropoda</taxon>
        <taxon>Hexapoda</taxon>
        <taxon>Insecta</taxon>
        <taxon>Pterygota</taxon>
        <taxon>Neoptera</taxon>
        <taxon>Endopterygota</taxon>
        <taxon>Lepidoptera</taxon>
        <taxon>Glossata</taxon>
        <taxon>Ditrysia</taxon>
        <taxon>Tineoidea</taxon>
        <taxon>Psychidae</taxon>
        <taxon>Oiketicinae</taxon>
        <taxon>Eumeta</taxon>
    </lineage>
</organism>
<feature type="compositionally biased region" description="Basic and acidic residues" evidence="1">
    <location>
        <begin position="10"/>
        <end position="29"/>
    </location>
</feature>
<keyword evidence="3" id="KW-1185">Reference proteome</keyword>